<protein>
    <recommendedName>
        <fullName evidence="1">Ubiquitin-like domain-containing protein</fullName>
    </recommendedName>
</protein>
<evidence type="ECO:0000259" key="1">
    <source>
        <dbReference type="PROSITE" id="PS50053"/>
    </source>
</evidence>
<dbReference type="Proteomes" id="UP000179807">
    <property type="component" value="Unassembled WGS sequence"/>
</dbReference>
<evidence type="ECO:0000313" key="3">
    <source>
        <dbReference type="Proteomes" id="UP000179807"/>
    </source>
</evidence>
<dbReference type="EMBL" id="MLAK01000875">
    <property type="protein sequence ID" value="OHT02244.1"/>
    <property type="molecule type" value="Genomic_DNA"/>
</dbReference>
<sequence>MNLHVKNDTINIKFIFLEDQQNIVDLKIKKNQTIESIKEFFSNRSTSLQNLNFIYQSSYIDDSVKINDLEISDNCVIYVSHRSFFPLKGRKIKNLFVSQFGLKNKIGVNKSFTNELLPSKIHVRDELLTYGYEIEDIEKFIFIYDYDIDSSLYGLFIASNLSYPSLTMSKMMIEEDPSEYLIKLYEFSFKNPKDVFEMVRILYEPSIFLWEIGIDVNKIDPKYLKDYLNFKQKTNYEKYLIRKNPTENFVQFINQNRFIKTQESYILCSNPKSCDLFTQEEKEVLDENLFQHRKMLLNEFHYIHQQFKYPVYFIKKALVETNGNITLTLDILKEQEQKIWTLTLPEFEFNFY</sequence>
<evidence type="ECO:0000313" key="2">
    <source>
        <dbReference type="EMBL" id="OHT02244.1"/>
    </source>
</evidence>
<gene>
    <name evidence="2" type="ORF">TRFO_30715</name>
</gene>
<dbReference type="InterPro" id="IPR029071">
    <property type="entry name" value="Ubiquitin-like_domsf"/>
</dbReference>
<dbReference type="AlphaFoldDB" id="A0A1J4JXI3"/>
<reference evidence="2" key="1">
    <citation type="submission" date="2016-10" db="EMBL/GenBank/DDBJ databases">
        <authorList>
            <person name="Benchimol M."/>
            <person name="Almeida L.G."/>
            <person name="Vasconcelos A.T."/>
            <person name="Perreira-Neves A."/>
            <person name="Rosa I.A."/>
            <person name="Tasca T."/>
            <person name="Bogo M.R."/>
            <person name="de Souza W."/>
        </authorList>
    </citation>
    <scope>NUCLEOTIDE SEQUENCE [LARGE SCALE GENOMIC DNA]</scope>
    <source>
        <strain evidence="2">K</strain>
    </source>
</reference>
<name>A0A1J4JXI3_9EUKA</name>
<dbReference type="GeneID" id="94842216"/>
<dbReference type="PROSITE" id="PS50053">
    <property type="entry name" value="UBIQUITIN_2"/>
    <property type="match status" value="1"/>
</dbReference>
<dbReference type="Gene3D" id="3.10.20.90">
    <property type="entry name" value="Phosphatidylinositol 3-kinase Catalytic Subunit, Chain A, domain 1"/>
    <property type="match status" value="1"/>
</dbReference>
<feature type="domain" description="Ubiquitin-like" evidence="1">
    <location>
        <begin position="10"/>
        <end position="79"/>
    </location>
</feature>
<accession>A0A1J4JXI3</accession>
<dbReference type="SUPFAM" id="SSF54236">
    <property type="entry name" value="Ubiquitin-like"/>
    <property type="match status" value="1"/>
</dbReference>
<dbReference type="RefSeq" id="XP_068355380.1">
    <property type="nucleotide sequence ID" value="XM_068507512.1"/>
</dbReference>
<dbReference type="InterPro" id="IPR000626">
    <property type="entry name" value="Ubiquitin-like_dom"/>
</dbReference>
<comment type="caution">
    <text evidence="2">The sequence shown here is derived from an EMBL/GenBank/DDBJ whole genome shotgun (WGS) entry which is preliminary data.</text>
</comment>
<keyword evidence="3" id="KW-1185">Reference proteome</keyword>
<organism evidence="2 3">
    <name type="scientific">Tritrichomonas foetus</name>
    <dbReference type="NCBI Taxonomy" id="1144522"/>
    <lineage>
        <taxon>Eukaryota</taxon>
        <taxon>Metamonada</taxon>
        <taxon>Parabasalia</taxon>
        <taxon>Tritrichomonadida</taxon>
        <taxon>Tritrichomonadidae</taxon>
        <taxon>Tritrichomonas</taxon>
    </lineage>
</organism>
<dbReference type="VEuPathDB" id="TrichDB:TRFO_30715"/>
<proteinExistence type="predicted"/>